<feature type="transmembrane region" description="Helical" evidence="7">
    <location>
        <begin position="140"/>
        <end position="161"/>
    </location>
</feature>
<organism evidence="8 9">
    <name type="scientific">Bonamia ostreae</name>
    <dbReference type="NCBI Taxonomy" id="126728"/>
    <lineage>
        <taxon>Eukaryota</taxon>
        <taxon>Sar</taxon>
        <taxon>Rhizaria</taxon>
        <taxon>Endomyxa</taxon>
        <taxon>Ascetosporea</taxon>
        <taxon>Haplosporida</taxon>
        <taxon>Bonamia</taxon>
    </lineage>
</organism>
<comment type="subcellular location">
    <subcellularLocation>
        <location evidence="1">Membrane</location>
        <topology evidence="1">Multi-pass membrane protein</topology>
    </subcellularLocation>
</comment>
<accession>A0ABV2AQS7</accession>
<keyword evidence="5 7" id="KW-1133">Transmembrane helix</keyword>
<keyword evidence="9" id="KW-1185">Reference proteome</keyword>
<keyword evidence="6 7" id="KW-0472">Membrane</keyword>
<feature type="transmembrane region" description="Helical" evidence="7">
    <location>
        <begin position="12"/>
        <end position="33"/>
    </location>
</feature>
<sequence>MAKDKVKIAPSIKFCIAFIGLQIITTYITTISVADIWTQLFSRNIYTTFNYVGSIPNVVLALFIPLMMKFVSISKIFYINAVTQIVSCAVLTSIPTILIKSNRDVALAMTFLFLLISSSGFAITQTAIFAFAAEFSNQTVQFYITGLSIANLLYGLYFLPFPNNVPNLQNRTICYYALPLVVHFVSILVFYFTSKKITKKEERRGIEKDESELQRSFTESFKVVLKKKWLIFTLNFCFVLYCSYVLGHVLGLPLVYVSSDFVQSQSEGFLAQNPHDHFRDQRGLRSHH</sequence>
<feature type="transmembrane region" description="Helical" evidence="7">
    <location>
        <begin position="173"/>
        <end position="194"/>
    </location>
</feature>
<evidence type="ECO:0000256" key="1">
    <source>
        <dbReference type="ARBA" id="ARBA00004141"/>
    </source>
</evidence>
<protein>
    <submittedName>
        <fullName evidence="8">Uncharacterized protein</fullName>
    </submittedName>
</protein>
<evidence type="ECO:0000256" key="2">
    <source>
        <dbReference type="ARBA" id="ARBA00007965"/>
    </source>
</evidence>
<dbReference type="InterPro" id="IPR002259">
    <property type="entry name" value="Eqnu_transpt"/>
</dbReference>
<comment type="similarity">
    <text evidence="2">Belongs to the SLC29A/ENT transporter (TC 2.A.57) family.</text>
</comment>
<comment type="caution">
    <text evidence="8">The sequence shown here is derived from an EMBL/GenBank/DDBJ whole genome shotgun (WGS) entry which is preliminary data.</text>
</comment>
<dbReference type="PANTHER" id="PTHR10332">
    <property type="entry name" value="EQUILIBRATIVE NUCLEOSIDE TRANSPORTER"/>
    <property type="match status" value="1"/>
</dbReference>
<reference evidence="8 9" key="1">
    <citation type="journal article" date="2024" name="BMC Biol.">
        <title>Comparative genomics of Ascetosporea gives new insight into the evolutionary basis for animal parasitism in Rhizaria.</title>
        <authorList>
            <person name="Hiltunen Thoren M."/>
            <person name="Onut-Brannstrom I."/>
            <person name="Alfjorden A."/>
            <person name="Peckova H."/>
            <person name="Swords F."/>
            <person name="Hooper C."/>
            <person name="Holzer A.S."/>
            <person name="Bass D."/>
            <person name="Burki F."/>
        </authorList>
    </citation>
    <scope>NUCLEOTIDE SEQUENCE [LARGE SCALE GENOMIC DNA]</scope>
    <source>
        <strain evidence="8">20-A016</strain>
    </source>
</reference>
<feature type="transmembrane region" description="Helical" evidence="7">
    <location>
        <begin position="229"/>
        <end position="256"/>
    </location>
</feature>
<proteinExistence type="inferred from homology"/>
<evidence type="ECO:0000256" key="7">
    <source>
        <dbReference type="SAM" id="Phobius"/>
    </source>
</evidence>
<evidence type="ECO:0000313" key="9">
    <source>
        <dbReference type="Proteomes" id="UP001439008"/>
    </source>
</evidence>
<evidence type="ECO:0000256" key="6">
    <source>
        <dbReference type="ARBA" id="ARBA00023136"/>
    </source>
</evidence>
<feature type="transmembrane region" description="Helical" evidence="7">
    <location>
        <begin position="76"/>
        <end position="99"/>
    </location>
</feature>
<evidence type="ECO:0000256" key="4">
    <source>
        <dbReference type="ARBA" id="ARBA00022692"/>
    </source>
</evidence>
<dbReference type="EMBL" id="JBDODL010001841">
    <property type="protein sequence ID" value="MES1921839.1"/>
    <property type="molecule type" value="Genomic_DNA"/>
</dbReference>
<feature type="transmembrane region" description="Helical" evidence="7">
    <location>
        <begin position="45"/>
        <end position="64"/>
    </location>
</feature>
<dbReference type="Proteomes" id="UP001439008">
    <property type="component" value="Unassembled WGS sequence"/>
</dbReference>
<evidence type="ECO:0000256" key="3">
    <source>
        <dbReference type="ARBA" id="ARBA00022448"/>
    </source>
</evidence>
<feature type="transmembrane region" description="Helical" evidence="7">
    <location>
        <begin position="105"/>
        <end position="133"/>
    </location>
</feature>
<keyword evidence="4 7" id="KW-0812">Transmembrane</keyword>
<gene>
    <name evidence="8" type="ORF">MHBO_003376</name>
</gene>
<dbReference type="PANTHER" id="PTHR10332:SF10">
    <property type="entry name" value="EQUILIBRATIVE NUCLEOSIDE TRANSPORTER 4"/>
    <property type="match status" value="1"/>
</dbReference>
<keyword evidence="3" id="KW-0813">Transport</keyword>
<evidence type="ECO:0000313" key="8">
    <source>
        <dbReference type="EMBL" id="MES1921839.1"/>
    </source>
</evidence>
<evidence type="ECO:0000256" key="5">
    <source>
        <dbReference type="ARBA" id="ARBA00022989"/>
    </source>
</evidence>
<name>A0ABV2AQS7_9EUKA</name>